<dbReference type="EMBL" id="QGMZ01000006">
    <property type="protein sequence ID" value="PWR75878.1"/>
    <property type="molecule type" value="Genomic_DNA"/>
</dbReference>
<reference evidence="1 2" key="1">
    <citation type="submission" date="2018-05" db="EMBL/GenBank/DDBJ databases">
        <title>Draft genome of Methanospirillum stamsii Pt1.</title>
        <authorList>
            <person name="Dueholm M.S."/>
            <person name="Nielsen P.H."/>
            <person name="Bakmann L.F."/>
            <person name="Otzen D.E."/>
        </authorList>
    </citation>
    <scope>NUCLEOTIDE SEQUENCE [LARGE SCALE GENOMIC DNA]</scope>
    <source>
        <strain evidence="1 2">Pt1</strain>
    </source>
</reference>
<comment type="caution">
    <text evidence="1">The sequence shown here is derived from an EMBL/GenBank/DDBJ whole genome shotgun (WGS) entry which is preliminary data.</text>
</comment>
<accession>A0A2V2NHM2</accession>
<gene>
    <name evidence="1" type="ORF">DLD82_02095</name>
</gene>
<proteinExistence type="predicted"/>
<name>A0A2V2NHM2_9EURY</name>
<dbReference type="Proteomes" id="UP000245934">
    <property type="component" value="Unassembled WGS sequence"/>
</dbReference>
<organism evidence="1 2">
    <name type="scientific">Methanospirillum stamsii</name>
    <dbReference type="NCBI Taxonomy" id="1277351"/>
    <lineage>
        <taxon>Archaea</taxon>
        <taxon>Methanobacteriati</taxon>
        <taxon>Methanobacteriota</taxon>
        <taxon>Stenosarchaea group</taxon>
        <taxon>Methanomicrobia</taxon>
        <taxon>Methanomicrobiales</taxon>
        <taxon>Methanospirillaceae</taxon>
        <taxon>Methanospirillum</taxon>
    </lineage>
</organism>
<keyword evidence="2" id="KW-1185">Reference proteome</keyword>
<sequence>MTLNLNARAALKYGLIWEFFAVPDSVGTRPFIIPPPLKTEFSSTPITQSPERKGTVDEDVFLDLYSEKTCPPLNAKSFLDLTSTVMVQYDTIEKKDDRFITPWGRRGIDYPALIMPHPGENSNILLFRVNSYFNFLFS</sequence>
<protein>
    <submittedName>
        <fullName evidence="1">Uncharacterized protein</fullName>
    </submittedName>
</protein>
<evidence type="ECO:0000313" key="2">
    <source>
        <dbReference type="Proteomes" id="UP000245934"/>
    </source>
</evidence>
<dbReference type="AlphaFoldDB" id="A0A2V2NHM2"/>
<evidence type="ECO:0000313" key="1">
    <source>
        <dbReference type="EMBL" id="PWR75878.1"/>
    </source>
</evidence>